<organism evidence="2 3">
    <name type="scientific">Mycobacterium kansasii</name>
    <dbReference type="NCBI Taxonomy" id="1768"/>
    <lineage>
        <taxon>Bacteria</taxon>
        <taxon>Bacillati</taxon>
        <taxon>Actinomycetota</taxon>
        <taxon>Actinomycetes</taxon>
        <taxon>Mycobacteriales</taxon>
        <taxon>Mycobacteriaceae</taxon>
        <taxon>Mycobacterium</taxon>
    </lineage>
</organism>
<evidence type="ECO:0000313" key="2">
    <source>
        <dbReference type="EMBL" id="OOK74624.1"/>
    </source>
</evidence>
<evidence type="ECO:0000313" key="3">
    <source>
        <dbReference type="Proteomes" id="UP000188532"/>
    </source>
</evidence>
<dbReference type="AlphaFoldDB" id="A0A1V3X5U8"/>
<protein>
    <submittedName>
        <fullName evidence="2">Uncharacterized protein</fullName>
    </submittedName>
</protein>
<accession>A0A1V3X5U8</accession>
<feature type="compositionally biased region" description="Pro residues" evidence="1">
    <location>
        <begin position="28"/>
        <end position="42"/>
    </location>
</feature>
<proteinExistence type="predicted"/>
<dbReference type="Proteomes" id="UP000188532">
    <property type="component" value="Unassembled WGS sequence"/>
</dbReference>
<sequence length="56" mass="5698">MPPPSDFAWRLASLSRLVAVAAEQAVPPQLPAPRAGPVPPGRPASMACPAEPVSAL</sequence>
<reference evidence="2 3" key="1">
    <citation type="submission" date="2017-02" db="EMBL/GenBank/DDBJ databases">
        <title>Complete genome sequences of Mycobacterium kansasii strains isolated from rhesus macaques.</title>
        <authorList>
            <person name="Panda A."/>
            <person name="Nagaraj S."/>
            <person name="Zhao X."/>
            <person name="Tettelin H."/>
            <person name="Detolla L.J."/>
        </authorList>
    </citation>
    <scope>NUCLEOTIDE SEQUENCE [LARGE SCALE GENOMIC DNA]</scope>
    <source>
        <strain evidence="2 3">11-3469</strain>
    </source>
</reference>
<name>A0A1V3X5U8_MYCKA</name>
<gene>
    <name evidence="2" type="ORF">BZL29_4260</name>
</gene>
<comment type="caution">
    <text evidence="2">The sequence shown here is derived from an EMBL/GenBank/DDBJ whole genome shotgun (WGS) entry which is preliminary data.</text>
</comment>
<dbReference type="EMBL" id="MVBN01000004">
    <property type="protein sequence ID" value="OOK74624.1"/>
    <property type="molecule type" value="Genomic_DNA"/>
</dbReference>
<feature type="region of interest" description="Disordered" evidence="1">
    <location>
        <begin position="25"/>
        <end position="56"/>
    </location>
</feature>
<evidence type="ECO:0000256" key="1">
    <source>
        <dbReference type="SAM" id="MobiDB-lite"/>
    </source>
</evidence>